<accession>A0A380DVM2</accession>
<evidence type="ECO:0000313" key="2">
    <source>
        <dbReference type="EMBL" id="SUK54608.1"/>
    </source>
</evidence>
<protein>
    <submittedName>
        <fullName evidence="2">Uncharacterized protein</fullName>
    </submittedName>
</protein>
<name>A0A380DVM2_STAAU</name>
<sequence>MHQTIISLSEYKKHINYLINPIYIQNNNIHINIGINRTKDISPKLWYDFNYLIKLFTDTTSFKFNSQKIDVQSPGMIEFISQLPHDFIKEIYSNKEEILNLTMWLSHFAIFCQIFKGKDVKSIDGVEFQEKVPEDIKKLRNDAERERLKVEIARYKLDRMYIEQSTCDFKQRSSNVPEKFESEIKDANEDEANNDFDNR</sequence>
<gene>
    <name evidence="2" type="ORF">NCTC6133_02448</name>
</gene>
<feature type="region of interest" description="Disordered" evidence="1">
    <location>
        <begin position="169"/>
        <end position="199"/>
    </location>
</feature>
<evidence type="ECO:0000256" key="1">
    <source>
        <dbReference type="SAM" id="MobiDB-lite"/>
    </source>
</evidence>
<dbReference type="AlphaFoldDB" id="A0A380DVM2"/>
<dbReference type="EMBL" id="UHAP01000001">
    <property type="protein sequence ID" value="SUK54608.1"/>
    <property type="molecule type" value="Genomic_DNA"/>
</dbReference>
<organism evidence="2 3">
    <name type="scientific">Staphylococcus aureus</name>
    <dbReference type="NCBI Taxonomy" id="1280"/>
    <lineage>
        <taxon>Bacteria</taxon>
        <taxon>Bacillati</taxon>
        <taxon>Bacillota</taxon>
        <taxon>Bacilli</taxon>
        <taxon>Bacillales</taxon>
        <taxon>Staphylococcaceae</taxon>
        <taxon>Staphylococcus</taxon>
    </lineage>
</organism>
<proteinExistence type="predicted"/>
<dbReference type="RefSeq" id="WP_000554278.1">
    <property type="nucleotide sequence ID" value="NZ_BDYB01000009.1"/>
</dbReference>
<feature type="compositionally biased region" description="Acidic residues" evidence="1">
    <location>
        <begin position="188"/>
        <end position="199"/>
    </location>
</feature>
<feature type="compositionally biased region" description="Basic and acidic residues" evidence="1">
    <location>
        <begin position="178"/>
        <end position="187"/>
    </location>
</feature>
<dbReference type="Proteomes" id="UP000255091">
    <property type="component" value="Unassembled WGS sequence"/>
</dbReference>
<evidence type="ECO:0000313" key="3">
    <source>
        <dbReference type="Proteomes" id="UP000255091"/>
    </source>
</evidence>
<reference evidence="2 3" key="1">
    <citation type="submission" date="2018-06" db="EMBL/GenBank/DDBJ databases">
        <authorList>
            <consortium name="Pathogen Informatics"/>
            <person name="Doyle S."/>
        </authorList>
    </citation>
    <scope>NUCLEOTIDE SEQUENCE [LARGE SCALE GENOMIC DNA]</scope>
    <source>
        <strain evidence="2 3">NCTC6133</strain>
    </source>
</reference>